<dbReference type="Proteomes" id="UP000314294">
    <property type="component" value="Unassembled WGS sequence"/>
</dbReference>
<evidence type="ECO:0000256" key="1">
    <source>
        <dbReference type="SAM" id="MobiDB-lite"/>
    </source>
</evidence>
<protein>
    <submittedName>
        <fullName evidence="2">Uncharacterized protein</fullName>
    </submittedName>
</protein>
<dbReference type="AlphaFoldDB" id="A0A4Z2GM58"/>
<feature type="region of interest" description="Disordered" evidence="1">
    <location>
        <begin position="135"/>
        <end position="154"/>
    </location>
</feature>
<accession>A0A4Z2GM58</accession>
<evidence type="ECO:0000313" key="2">
    <source>
        <dbReference type="EMBL" id="TNN53884.1"/>
    </source>
</evidence>
<gene>
    <name evidence="2" type="ORF">EYF80_035945</name>
</gene>
<proteinExistence type="predicted"/>
<reference evidence="2 3" key="1">
    <citation type="submission" date="2019-03" db="EMBL/GenBank/DDBJ databases">
        <title>First draft genome of Liparis tanakae, snailfish: a comprehensive survey of snailfish specific genes.</title>
        <authorList>
            <person name="Kim W."/>
            <person name="Song I."/>
            <person name="Jeong J.-H."/>
            <person name="Kim D."/>
            <person name="Kim S."/>
            <person name="Ryu S."/>
            <person name="Song J.Y."/>
            <person name="Lee S.K."/>
        </authorList>
    </citation>
    <scope>NUCLEOTIDE SEQUENCE [LARGE SCALE GENOMIC DNA]</scope>
    <source>
        <tissue evidence="2">Muscle</tissue>
    </source>
</reference>
<dbReference type="EMBL" id="SRLO01000503">
    <property type="protein sequence ID" value="TNN53884.1"/>
    <property type="molecule type" value="Genomic_DNA"/>
</dbReference>
<name>A0A4Z2GM58_9TELE</name>
<feature type="region of interest" description="Disordered" evidence="1">
    <location>
        <begin position="80"/>
        <end position="100"/>
    </location>
</feature>
<feature type="compositionally biased region" description="Basic and acidic residues" evidence="1">
    <location>
        <begin position="82"/>
        <end position="100"/>
    </location>
</feature>
<keyword evidence="3" id="KW-1185">Reference proteome</keyword>
<organism evidence="2 3">
    <name type="scientific">Liparis tanakae</name>
    <name type="common">Tanaka's snailfish</name>
    <dbReference type="NCBI Taxonomy" id="230148"/>
    <lineage>
        <taxon>Eukaryota</taxon>
        <taxon>Metazoa</taxon>
        <taxon>Chordata</taxon>
        <taxon>Craniata</taxon>
        <taxon>Vertebrata</taxon>
        <taxon>Euteleostomi</taxon>
        <taxon>Actinopterygii</taxon>
        <taxon>Neopterygii</taxon>
        <taxon>Teleostei</taxon>
        <taxon>Neoteleostei</taxon>
        <taxon>Acanthomorphata</taxon>
        <taxon>Eupercaria</taxon>
        <taxon>Perciformes</taxon>
        <taxon>Cottioidei</taxon>
        <taxon>Cottales</taxon>
        <taxon>Liparidae</taxon>
        <taxon>Liparis</taxon>
    </lineage>
</organism>
<feature type="region of interest" description="Disordered" evidence="1">
    <location>
        <begin position="1"/>
        <end position="47"/>
    </location>
</feature>
<comment type="caution">
    <text evidence="2">The sequence shown here is derived from an EMBL/GenBank/DDBJ whole genome shotgun (WGS) entry which is preliminary data.</text>
</comment>
<sequence>MAAQLDLSPSAEKISARQNQKPTESKLSVTAPSEKRQRRMRSERLKGKHRRMFFFSGRETRYKFPNRELQSGAVTMWMCGGGERRRGSEPEKDAATSRHPAELEGAHLHAALKKRRVWTNSWLLLVAVTVYTEGDDGGSRTSGSGSLCEGLGRL</sequence>
<evidence type="ECO:0000313" key="3">
    <source>
        <dbReference type="Proteomes" id="UP000314294"/>
    </source>
</evidence>
<feature type="compositionally biased region" description="Polar residues" evidence="1">
    <location>
        <begin position="16"/>
        <end position="31"/>
    </location>
</feature>